<dbReference type="SUPFAM" id="SSF160574">
    <property type="entry name" value="BT0923-like"/>
    <property type="match status" value="1"/>
</dbReference>
<dbReference type="STRING" id="857087.Metme_1667"/>
<protein>
    <recommendedName>
        <fullName evidence="4">Beta-lactamase-inhibitor-like PepSY-like domain-containing protein</fullName>
    </recommendedName>
</protein>
<feature type="chain" id="PRO_5003396365" description="Beta-lactamase-inhibitor-like PepSY-like domain-containing protein" evidence="1">
    <location>
        <begin position="23"/>
        <end position="173"/>
    </location>
</feature>
<reference evidence="2 3" key="1">
    <citation type="journal article" date="2011" name="J. Bacteriol.">
        <title>Complete Genome Sequence of the Aerobic Marine Methanotroph Methylomonas methanica MC09.</title>
        <authorList>
            <person name="Boden R."/>
            <person name="Cunliffe M."/>
            <person name="Scanlan J."/>
            <person name="Moussard H."/>
            <person name="Kits K.D."/>
            <person name="Klotz M.G."/>
            <person name="Jetten M.S."/>
            <person name="Vuilleumier S."/>
            <person name="Han J."/>
            <person name="Peters L."/>
            <person name="Mikhailova N."/>
            <person name="Teshima H."/>
            <person name="Tapia R."/>
            <person name="Kyrpides N."/>
            <person name="Ivanova N."/>
            <person name="Pagani I."/>
            <person name="Cheng J.F."/>
            <person name="Goodwin L."/>
            <person name="Han C."/>
            <person name="Hauser L."/>
            <person name="Land M.L."/>
            <person name="Lapidus A."/>
            <person name="Lucas S."/>
            <person name="Pitluck S."/>
            <person name="Woyke T."/>
            <person name="Stein L."/>
            <person name="Murrell J.C."/>
        </authorList>
    </citation>
    <scope>NUCLEOTIDE SEQUENCE [LARGE SCALE GENOMIC DNA]</scope>
    <source>
        <strain evidence="2 3">MC09</strain>
    </source>
</reference>
<reference evidence="3" key="3">
    <citation type="submission" date="2011-05" db="EMBL/GenBank/DDBJ databases">
        <title>Complete sequence of Methylomonas methanica MC09.</title>
        <authorList>
            <consortium name="US DOE Joint Genome Institute"/>
            <person name="Lucas S."/>
            <person name="Han J."/>
            <person name="Lapidus A."/>
            <person name="Cheng J.-F."/>
            <person name="Goodwin L."/>
            <person name="Pitluck S."/>
            <person name="Peters L."/>
            <person name="Mikhailova N."/>
            <person name="Teshima H."/>
            <person name="Han C."/>
            <person name="Tapia R."/>
            <person name="Land M."/>
            <person name="Hauser L."/>
            <person name="Kyrpides N."/>
            <person name="Ivanova N."/>
            <person name="Pagani I."/>
            <person name="Stein L."/>
            <person name="Woyke T."/>
        </authorList>
    </citation>
    <scope>NUCLEOTIDE SEQUENCE [LARGE SCALE GENOMIC DNA]</scope>
    <source>
        <strain evidence="3">MC09</strain>
    </source>
</reference>
<evidence type="ECO:0000256" key="1">
    <source>
        <dbReference type="SAM" id="SignalP"/>
    </source>
</evidence>
<proteinExistence type="predicted"/>
<evidence type="ECO:0000313" key="3">
    <source>
        <dbReference type="Proteomes" id="UP000008888"/>
    </source>
</evidence>
<dbReference type="Gene3D" id="3.10.450.360">
    <property type="match status" value="1"/>
</dbReference>
<dbReference type="OrthoDB" id="5572562at2"/>
<keyword evidence="1" id="KW-0732">Signal</keyword>
<feature type="signal peptide" evidence="1">
    <location>
        <begin position="1"/>
        <end position="22"/>
    </location>
</feature>
<organism evidence="2 3">
    <name type="scientific">Methylomonas methanica (strain DSM 25384 / MC09)</name>
    <dbReference type="NCBI Taxonomy" id="857087"/>
    <lineage>
        <taxon>Bacteria</taxon>
        <taxon>Pseudomonadati</taxon>
        <taxon>Pseudomonadota</taxon>
        <taxon>Gammaproteobacteria</taxon>
        <taxon>Methylococcales</taxon>
        <taxon>Methylococcaceae</taxon>
        <taxon>Methylomonas</taxon>
    </lineage>
</organism>
<name>G0A1M5_METMM</name>
<gene>
    <name evidence="2" type="ordered locus">Metme_1667</name>
</gene>
<sequence length="173" mass="19240">MRKSLASTFGTGLLVLAVAAHAEAIHPASIPEIVKRDIMKRHPSAQNLQGSHETHFGKKLLEVSYKDADGQTLLELFTSHGDLFTNEILIEDIDEIQPRVIARLKKEFQQYAIQKAELIGNPNGVGEEYEIYLKAAGRNWKISITDQGVILDKQPEILKQKGLTKVIYVGAPI</sequence>
<dbReference type="Proteomes" id="UP000008888">
    <property type="component" value="Chromosome"/>
</dbReference>
<keyword evidence="3" id="KW-1185">Reference proteome</keyword>
<dbReference type="EMBL" id="CP002738">
    <property type="protein sequence ID" value="AEG00086.1"/>
    <property type="molecule type" value="Genomic_DNA"/>
</dbReference>
<dbReference type="AlphaFoldDB" id="G0A1M5"/>
<dbReference type="HOGENOM" id="CLU_1675823_0_0_6"/>
<evidence type="ECO:0000313" key="2">
    <source>
        <dbReference type="EMBL" id="AEG00086.1"/>
    </source>
</evidence>
<accession>G0A1M5</accession>
<reference key="2">
    <citation type="submission" date="2011-05" db="EMBL/GenBank/DDBJ databases">
        <title>Complete genome sequence of the aerobic marine methanotroph Methylomonas methanica MC09.</title>
        <authorList>
            <person name="Boden R."/>
            <person name="Cunliffe M."/>
            <person name="Scanlan J."/>
            <person name="Moussard H."/>
            <person name="Kits K.D."/>
            <person name="Klotz M."/>
            <person name="Jetten M."/>
            <person name="Vuilleumier S."/>
            <person name="Han J."/>
            <person name="Peters L."/>
            <person name="Mikhailova N."/>
            <person name="Teshima H."/>
            <person name="Tapia R."/>
            <person name="Kyrpides N."/>
            <person name="Ivanova N."/>
            <person name="Pagani I."/>
            <person name="Cheng J.-F."/>
            <person name="Goodwin L."/>
            <person name="Han C."/>
            <person name="Hauser L."/>
            <person name="Land M."/>
            <person name="Lapidus A."/>
            <person name="Lucas S."/>
            <person name="Pitluck S."/>
            <person name="Woyke T."/>
            <person name="Stein L.Y."/>
            <person name="Murrell C."/>
        </authorList>
    </citation>
    <scope>NUCLEOTIDE SEQUENCE</scope>
    <source>
        <strain>MC09</strain>
    </source>
</reference>
<dbReference type="KEGG" id="mmt:Metme_1667"/>
<dbReference type="RefSeq" id="WP_013818339.1">
    <property type="nucleotide sequence ID" value="NC_015572.1"/>
</dbReference>
<dbReference type="eggNOG" id="ENOG5030GHG">
    <property type="taxonomic scope" value="Bacteria"/>
</dbReference>
<evidence type="ECO:0008006" key="4">
    <source>
        <dbReference type="Google" id="ProtNLM"/>
    </source>
</evidence>